<sequence>MAQAPQQDTRADLVTCPHCGKRNRLRAAAAGLARCGSCRGMLPWLTDATDRDFDAVVVQSSLPVLLDLWAPWCGPCRMVAPGVEKAAQAYAGRLKVVKVNVDDSPETAMRYQAQSIPLLLLLSRGEVVARQLGAVPPDALLQWVERSLPATKP</sequence>
<keyword evidence="9" id="KW-1185">Reference proteome</keyword>
<dbReference type="PANTHER" id="PTHR45663:SF11">
    <property type="entry name" value="GEO12009P1"/>
    <property type="match status" value="1"/>
</dbReference>
<dbReference type="Gene3D" id="3.40.30.10">
    <property type="entry name" value="Glutaredoxin"/>
    <property type="match status" value="1"/>
</dbReference>
<dbReference type="PROSITE" id="PS00194">
    <property type="entry name" value="THIOREDOXIN_1"/>
    <property type="match status" value="1"/>
</dbReference>
<evidence type="ECO:0000313" key="8">
    <source>
        <dbReference type="EMBL" id="GIF95826.1"/>
    </source>
</evidence>
<accession>A0A8J3K314</accession>
<dbReference type="FunFam" id="3.40.30.10:FF:000001">
    <property type="entry name" value="Thioredoxin"/>
    <property type="match status" value="1"/>
</dbReference>
<dbReference type="PROSITE" id="PS51352">
    <property type="entry name" value="THIOREDOXIN_2"/>
    <property type="match status" value="1"/>
</dbReference>
<dbReference type="Proteomes" id="UP000659904">
    <property type="component" value="Unassembled WGS sequence"/>
</dbReference>
<keyword evidence="4" id="KW-1015">Disulfide bond</keyword>
<evidence type="ECO:0000256" key="1">
    <source>
        <dbReference type="ARBA" id="ARBA00008987"/>
    </source>
</evidence>
<dbReference type="InterPro" id="IPR017937">
    <property type="entry name" value="Thioredoxin_CS"/>
</dbReference>
<dbReference type="Pfam" id="PF00085">
    <property type="entry name" value="Thioredoxin"/>
    <property type="match status" value="1"/>
</dbReference>
<dbReference type="InterPro" id="IPR005746">
    <property type="entry name" value="Thioredoxin"/>
</dbReference>
<evidence type="ECO:0000256" key="6">
    <source>
        <dbReference type="NCBIfam" id="TIGR01068"/>
    </source>
</evidence>
<evidence type="ECO:0000313" key="9">
    <source>
        <dbReference type="Proteomes" id="UP000659904"/>
    </source>
</evidence>
<dbReference type="RefSeq" id="WP_120321063.1">
    <property type="nucleotide sequence ID" value="NZ_BONH01000002.1"/>
</dbReference>
<evidence type="ECO:0000256" key="2">
    <source>
        <dbReference type="ARBA" id="ARBA00022448"/>
    </source>
</evidence>
<dbReference type="EMBL" id="BONH01000002">
    <property type="protein sequence ID" value="GIF95826.1"/>
    <property type="molecule type" value="Genomic_DNA"/>
</dbReference>
<gene>
    <name evidence="8" type="ORF">Cci01nite_09200</name>
</gene>
<evidence type="ECO:0000259" key="7">
    <source>
        <dbReference type="PROSITE" id="PS51352"/>
    </source>
</evidence>
<keyword evidence="3" id="KW-0249">Electron transport</keyword>
<reference evidence="8 9" key="1">
    <citation type="submission" date="2021-01" db="EMBL/GenBank/DDBJ databases">
        <title>Whole genome shotgun sequence of Catellatospora citrea NBRC 14495.</title>
        <authorList>
            <person name="Komaki H."/>
            <person name="Tamura T."/>
        </authorList>
    </citation>
    <scope>NUCLEOTIDE SEQUENCE [LARGE SCALE GENOMIC DNA]</scope>
    <source>
        <strain evidence="8 9">NBRC 14495</strain>
    </source>
</reference>
<proteinExistence type="inferred from homology"/>
<dbReference type="CDD" id="cd02947">
    <property type="entry name" value="TRX_family"/>
    <property type="match status" value="1"/>
</dbReference>
<evidence type="ECO:0000256" key="5">
    <source>
        <dbReference type="ARBA" id="ARBA00023284"/>
    </source>
</evidence>
<dbReference type="AlphaFoldDB" id="A0A8J3K314"/>
<evidence type="ECO:0000256" key="3">
    <source>
        <dbReference type="ARBA" id="ARBA00022982"/>
    </source>
</evidence>
<dbReference type="GO" id="GO:0005737">
    <property type="term" value="C:cytoplasm"/>
    <property type="evidence" value="ECO:0007669"/>
    <property type="project" value="TreeGrafter"/>
</dbReference>
<dbReference type="InterPro" id="IPR013766">
    <property type="entry name" value="Thioredoxin_domain"/>
</dbReference>
<feature type="domain" description="Thioredoxin" evidence="7">
    <location>
        <begin position="44"/>
        <end position="149"/>
    </location>
</feature>
<dbReference type="PANTHER" id="PTHR45663">
    <property type="entry name" value="GEO12009P1"/>
    <property type="match status" value="1"/>
</dbReference>
<name>A0A8J3K314_9ACTN</name>
<keyword evidence="5" id="KW-0676">Redox-active center</keyword>
<dbReference type="GO" id="GO:0015035">
    <property type="term" value="F:protein-disulfide reductase activity"/>
    <property type="evidence" value="ECO:0007669"/>
    <property type="project" value="UniProtKB-UniRule"/>
</dbReference>
<dbReference type="SUPFAM" id="SSF52833">
    <property type="entry name" value="Thioredoxin-like"/>
    <property type="match status" value="1"/>
</dbReference>
<organism evidence="8 9">
    <name type="scientific">Catellatospora citrea</name>
    <dbReference type="NCBI Taxonomy" id="53366"/>
    <lineage>
        <taxon>Bacteria</taxon>
        <taxon>Bacillati</taxon>
        <taxon>Actinomycetota</taxon>
        <taxon>Actinomycetes</taxon>
        <taxon>Micromonosporales</taxon>
        <taxon>Micromonosporaceae</taxon>
        <taxon>Catellatospora</taxon>
    </lineage>
</organism>
<comment type="similarity">
    <text evidence="1">Belongs to the thioredoxin family.</text>
</comment>
<dbReference type="NCBIfam" id="TIGR01068">
    <property type="entry name" value="thioredoxin"/>
    <property type="match status" value="1"/>
</dbReference>
<protein>
    <recommendedName>
        <fullName evidence="6">Thioredoxin</fullName>
    </recommendedName>
</protein>
<evidence type="ECO:0000256" key="4">
    <source>
        <dbReference type="ARBA" id="ARBA00023157"/>
    </source>
</evidence>
<dbReference type="InterPro" id="IPR036249">
    <property type="entry name" value="Thioredoxin-like_sf"/>
</dbReference>
<comment type="caution">
    <text evidence="8">The sequence shown here is derived from an EMBL/GenBank/DDBJ whole genome shotgun (WGS) entry which is preliminary data.</text>
</comment>
<keyword evidence="2" id="KW-0813">Transport</keyword>